<dbReference type="AlphaFoldDB" id="A0A8J8B6Z3"/>
<reference evidence="2" key="1">
    <citation type="submission" date="2021-04" db="EMBL/GenBank/DDBJ databases">
        <authorList>
            <person name="Yoon J."/>
        </authorList>
    </citation>
    <scope>NUCLEOTIDE SEQUENCE</scope>
    <source>
        <strain evidence="2">KMU-90</strain>
    </source>
</reference>
<protein>
    <recommendedName>
        <fullName evidence="4">Tetratricopeptide repeat-like domain-containing protein</fullName>
    </recommendedName>
</protein>
<keyword evidence="1" id="KW-0472">Membrane</keyword>
<feature type="transmembrane region" description="Helical" evidence="1">
    <location>
        <begin position="26"/>
        <end position="44"/>
    </location>
</feature>
<sequence>MSNTDSFIDEVTEEVRRDRLFGLMRRYGWIGILLVVLIVGGTAWREYSRAQAESRAQAFGDAIMRALDEAEPQARIAALGAVAAPGPEGEAILNLLIASEQGSAGEGAAAAERLGAVSGNTEVPAIYRQIAQFKALARADSGMDATARRAGFEALAVPGEPLNLLAQEQLALLDIEAGDTAAATERLRAIAADSAATTGLRRRAQQVIVALGGTLDEG</sequence>
<evidence type="ECO:0008006" key="4">
    <source>
        <dbReference type="Google" id="ProtNLM"/>
    </source>
</evidence>
<evidence type="ECO:0000313" key="3">
    <source>
        <dbReference type="Proteomes" id="UP000681356"/>
    </source>
</evidence>
<evidence type="ECO:0000256" key="1">
    <source>
        <dbReference type="SAM" id="Phobius"/>
    </source>
</evidence>
<comment type="caution">
    <text evidence="2">The sequence shown here is derived from an EMBL/GenBank/DDBJ whole genome shotgun (WGS) entry which is preliminary data.</text>
</comment>
<keyword evidence="1" id="KW-1133">Transmembrane helix</keyword>
<dbReference type="Proteomes" id="UP000681356">
    <property type="component" value="Unassembled WGS sequence"/>
</dbReference>
<dbReference type="EMBL" id="JAGTUU010000001">
    <property type="protein sequence ID" value="MBS0123154.1"/>
    <property type="molecule type" value="Genomic_DNA"/>
</dbReference>
<keyword evidence="3" id="KW-1185">Reference proteome</keyword>
<keyword evidence="1" id="KW-0812">Transmembrane</keyword>
<proteinExistence type="predicted"/>
<name>A0A8J8B6Z3_9RHOB</name>
<evidence type="ECO:0000313" key="2">
    <source>
        <dbReference type="EMBL" id="MBS0123154.1"/>
    </source>
</evidence>
<accession>A0A8J8B6Z3</accession>
<dbReference type="RefSeq" id="WP_212535111.1">
    <property type="nucleotide sequence ID" value="NZ_JAGTUU010000001.1"/>
</dbReference>
<gene>
    <name evidence="2" type="ORF">KB874_03320</name>
</gene>
<organism evidence="2 3">
    <name type="scientific">Thetidibacter halocola</name>
    <dbReference type="NCBI Taxonomy" id="2827239"/>
    <lineage>
        <taxon>Bacteria</taxon>
        <taxon>Pseudomonadati</taxon>
        <taxon>Pseudomonadota</taxon>
        <taxon>Alphaproteobacteria</taxon>
        <taxon>Rhodobacterales</taxon>
        <taxon>Roseobacteraceae</taxon>
        <taxon>Thetidibacter</taxon>
    </lineage>
</organism>